<dbReference type="InterPro" id="IPR051918">
    <property type="entry name" value="STPP_CPPED1"/>
</dbReference>
<evidence type="ECO:0000313" key="4">
    <source>
        <dbReference type="Proteomes" id="UP000215596"/>
    </source>
</evidence>
<sequence length="338" mass="37958">MTNQRLFRFHVLTDTHIEEEEGHLYNHHFRLALQDIAEHFPDSACIAHAGDLTNHGYPGEYRRYAAILAEFQGKLPPLYTVQGNHDVGTISPQDLKTYLASHAGAALAEEAAKLGLQAAHAGLAAIPEEYADLLPPAYMEQGHEAAGTWDNRIAAFLQATGQAGPYHHHVIRGAHFIFIGSETNDPLFCEFSEEQLAWLERTLDAVPDAKLPIFLFLHQPLLDTVSGSLAHQQWYGVRQDEELKRILSKHPRVVLFTGHTHWELGSPYTYVPATASSPSMLNCASVAYLWTDEDQRKEGSQGYVVDVYEDRTVVRGRDYRASDWIDGIEYTIAHQAYK</sequence>
<dbReference type="PANTHER" id="PTHR43143:SF1">
    <property type="entry name" value="SERINE_THREONINE-PROTEIN PHOSPHATASE CPPED1"/>
    <property type="match status" value="1"/>
</dbReference>
<proteinExistence type="predicted"/>
<dbReference type="SUPFAM" id="SSF56300">
    <property type="entry name" value="Metallo-dependent phosphatases"/>
    <property type="match status" value="1"/>
</dbReference>
<dbReference type="EMBL" id="NPBY01000028">
    <property type="protein sequence ID" value="PAD77730.1"/>
    <property type="molecule type" value="Genomic_DNA"/>
</dbReference>
<dbReference type="AlphaFoldDB" id="A0A268EX86"/>
<dbReference type="Proteomes" id="UP000215596">
    <property type="component" value="Unassembled WGS sequence"/>
</dbReference>
<dbReference type="PANTHER" id="PTHR43143">
    <property type="entry name" value="METALLOPHOSPHOESTERASE, CALCINEURIN SUPERFAMILY"/>
    <property type="match status" value="1"/>
</dbReference>
<dbReference type="InterPro" id="IPR029052">
    <property type="entry name" value="Metallo-depent_PP-like"/>
</dbReference>
<protein>
    <submittedName>
        <fullName evidence="2">Metallophosphoesterase</fullName>
    </submittedName>
</protein>
<comment type="caution">
    <text evidence="3">The sequence shown here is derived from an EMBL/GenBank/DDBJ whole genome shotgun (WGS) entry which is preliminary data.</text>
</comment>
<organism evidence="3 4">
    <name type="scientific">Paenibacillus campinasensis</name>
    <dbReference type="NCBI Taxonomy" id="66347"/>
    <lineage>
        <taxon>Bacteria</taxon>
        <taxon>Bacillati</taxon>
        <taxon>Bacillota</taxon>
        <taxon>Bacilli</taxon>
        <taxon>Bacillales</taxon>
        <taxon>Paenibacillaceae</taxon>
        <taxon>Paenibacillus</taxon>
    </lineage>
</organism>
<dbReference type="OrthoDB" id="1645838at2"/>
<reference evidence="2 5" key="2">
    <citation type="submission" date="2019-11" db="EMBL/GenBank/DDBJ databases">
        <title>Draft genome sequences of five Paenibacillus species of dairy origin.</title>
        <authorList>
            <person name="Olajide A.M."/>
            <person name="Chen S."/>
            <person name="Lapointe G."/>
        </authorList>
    </citation>
    <scope>NUCLEOTIDE SEQUENCE [LARGE SCALE GENOMIC DNA]</scope>
    <source>
        <strain evidence="2 5">3CS1</strain>
    </source>
</reference>
<accession>A0A268EX86</accession>
<dbReference type="Pfam" id="PF00149">
    <property type="entry name" value="Metallophos"/>
    <property type="match status" value="1"/>
</dbReference>
<dbReference type="InterPro" id="IPR004843">
    <property type="entry name" value="Calcineurin-like_PHP"/>
</dbReference>
<gene>
    <name evidence="3" type="ORF">CHH67_08800</name>
    <name evidence="2" type="ORF">GNP94_20090</name>
</gene>
<dbReference type="Gene3D" id="3.60.21.10">
    <property type="match status" value="1"/>
</dbReference>
<name>A0A268EX86_9BACL</name>
<evidence type="ECO:0000259" key="1">
    <source>
        <dbReference type="Pfam" id="PF00149"/>
    </source>
</evidence>
<dbReference type="EMBL" id="WOAA01000024">
    <property type="protein sequence ID" value="MUG68287.1"/>
    <property type="molecule type" value="Genomic_DNA"/>
</dbReference>
<evidence type="ECO:0000313" key="3">
    <source>
        <dbReference type="EMBL" id="PAD77730.1"/>
    </source>
</evidence>
<evidence type="ECO:0000313" key="5">
    <source>
        <dbReference type="Proteomes" id="UP000435177"/>
    </source>
</evidence>
<evidence type="ECO:0000313" key="2">
    <source>
        <dbReference type="EMBL" id="MUG68287.1"/>
    </source>
</evidence>
<dbReference type="RefSeq" id="WP_095264804.1">
    <property type="nucleotide sequence ID" value="NZ_NPBY01000028.1"/>
</dbReference>
<dbReference type="Gene3D" id="3.60.21.40">
    <property type="entry name" value="GpdQ, catalytic alpha/beta sandwich domain"/>
    <property type="match status" value="1"/>
</dbReference>
<dbReference type="GO" id="GO:0016787">
    <property type="term" value="F:hydrolase activity"/>
    <property type="evidence" value="ECO:0007669"/>
    <property type="project" value="InterPro"/>
</dbReference>
<dbReference type="Proteomes" id="UP000435177">
    <property type="component" value="Unassembled WGS sequence"/>
</dbReference>
<dbReference type="InterPro" id="IPR042283">
    <property type="entry name" value="GpdQ_catalytic"/>
</dbReference>
<feature type="domain" description="Calcineurin-like phosphoesterase" evidence="1">
    <location>
        <begin position="7"/>
        <end position="262"/>
    </location>
</feature>
<reference evidence="3 4" key="1">
    <citation type="submission" date="2017-07" db="EMBL/GenBank/DDBJ databases">
        <title>Isolation and whole genome analysis of endospore-forming bacteria from heroin.</title>
        <authorList>
            <person name="Kalinowski J."/>
            <person name="Ahrens B."/>
            <person name="Al-Dilaimi A."/>
            <person name="Winkler A."/>
            <person name="Wibberg D."/>
            <person name="Schleenbecker U."/>
            <person name="Ruckert C."/>
            <person name="Wolfel R."/>
            <person name="Grass G."/>
        </authorList>
    </citation>
    <scope>NUCLEOTIDE SEQUENCE [LARGE SCALE GENOMIC DNA]</scope>
    <source>
        <strain evidence="3 4">7537-G1</strain>
    </source>
</reference>
<keyword evidence="5" id="KW-1185">Reference proteome</keyword>